<sequence length="194" mass="20109">MNVNSVLEVINLLAEMLPDRDACVTGFLIASSRLGFKQWGSATDGGFNPKEALSCAALNSMGQQGVIQLGSGGREILALNGLFNLSVVRAKMKSHGYAVAAVGMLGECLVAAAGDSLEVWRIATSELLRSLRGHALAICSLSCRGGMTGSCAGIVVSAARDGLAKVWCIETGQCLSTLTSSSSQVCAYAELYVT</sequence>
<dbReference type="OrthoDB" id="674604at2759"/>
<dbReference type="EMBL" id="CAJNDS010001768">
    <property type="protein sequence ID" value="CAE7277563.1"/>
    <property type="molecule type" value="Genomic_DNA"/>
</dbReference>
<accession>A0A812MWW8</accession>
<dbReference type="AlphaFoldDB" id="A0A812MWW8"/>
<gene>
    <name evidence="1" type="primary">utp13</name>
    <name evidence="1" type="ORF">SNAT2548_LOCUS14715</name>
</gene>
<dbReference type="Gene3D" id="2.130.10.10">
    <property type="entry name" value="YVTN repeat-like/Quinoprotein amine dehydrogenase"/>
    <property type="match status" value="1"/>
</dbReference>
<name>A0A812MWW8_9DINO</name>
<evidence type="ECO:0000313" key="1">
    <source>
        <dbReference type="EMBL" id="CAE7277563.1"/>
    </source>
</evidence>
<comment type="caution">
    <text evidence="1">The sequence shown here is derived from an EMBL/GenBank/DDBJ whole genome shotgun (WGS) entry which is preliminary data.</text>
</comment>
<reference evidence="1" key="1">
    <citation type="submission" date="2021-02" db="EMBL/GenBank/DDBJ databases">
        <authorList>
            <person name="Dougan E. K."/>
            <person name="Rhodes N."/>
            <person name="Thang M."/>
            <person name="Chan C."/>
        </authorList>
    </citation>
    <scope>NUCLEOTIDE SEQUENCE</scope>
</reference>
<dbReference type="InterPro" id="IPR015943">
    <property type="entry name" value="WD40/YVTN_repeat-like_dom_sf"/>
</dbReference>
<keyword evidence="2" id="KW-1185">Reference proteome</keyword>
<dbReference type="Proteomes" id="UP000604046">
    <property type="component" value="Unassembled WGS sequence"/>
</dbReference>
<protein>
    <submittedName>
        <fullName evidence="1">Utp13 protein</fullName>
    </submittedName>
</protein>
<dbReference type="InterPro" id="IPR036322">
    <property type="entry name" value="WD40_repeat_dom_sf"/>
</dbReference>
<dbReference type="SUPFAM" id="SSF50978">
    <property type="entry name" value="WD40 repeat-like"/>
    <property type="match status" value="1"/>
</dbReference>
<organism evidence="1 2">
    <name type="scientific">Symbiodinium natans</name>
    <dbReference type="NCBI Taxonomy" id="878477"/>
    <lineage>
        <taxon>Eukaryota</taxon>
        <taxon>Sar</taxon>
        <taxon>Alveolata</taxon>
        <taxon>Dinophyceae</taxon>
        <taxon>Suessiales</taxon>
        <taxon>Symbiodiniaceae</taxon>
        <taxon>Symbiodinium</taxon>
    </lineage>
</organism>
<evidence type="ECO:0000313" key="2">
    <source>
        <dbReference type="Proteomes" id="UP000604046"/>
    </source>
</evidence>
<proteinExistence type="predicted"/>